<evidence type="ECO:0000313" key="3">
    <source>
        <dbReference type="Proteomes" id="UP000515947"/>
    </source>
</evidence>
<gene>
    <name evidence="2" type="ORF">H9L09_02055</name>
</gene>
<reference evidence="2 3" key="1">
    <citation type="submission" date="2020-08" db="EMBL/GenBank/DDBJ databases">
        <title>Genome sequence of Nocardioides mesophilus KACC 16243T.</title>
        <authorList>
            <person name="Hyun D.-W."/>
            <person name="Bae J.-W."/>
        </authorList>
    </citation>
    <scope>NUCLEOTIDE SEQUENCE [LARGE SCALE GENOMIC DNA]</scope>
    <source>
        <strain evidence="2 3">KACC 16243</strain>
    </source>
</reference>
<keyword evidence="3" id="KW-1185">Reference proteome</keyword>
<sequence>MGAAWAAALVLLVALSACSGASGGPAADRSSPAEQGRPRVTLSFTQLLPDEGTERGLLRVRNTADEPLHVTGIGLDWPGYGSSFRQDKDALIGPDATMDLRLTLPAPQCEATATPIVGLVESDAGSVQQPLLGTGEDFLRRLWTLQCSERLVSDALDLRYGDRWTRLGSGAGSSIRGTLELRRRRGDEPVRLLGVQGSVLYDVALPGGTLLPAGRAAASLPIEILPGNRCDEHARGQATAPFVFRLELTVGDSGPVKVIIEPPPRGQDEATALLDRACAS</sequence>
<evidence type="ECO:0008006" key="4">
    <source>
        <dbReference type="Google" id="ProtNLM"/>
    </source>
</evidence>
<name>A0A7G9RCG3_9ACTN</name>
<dbReference type="KEGG" id="nmes:H9L09_02055"/>
<protein>
    <recommendedName>
        <fullName evidence="4">Lipoprotein</fullName>
    </recommendedName>
</protein>
<feature type="chain" id="PRO_5038744253" description="Lipoprotein" evidence="1">
    <location>
        <begin position="22"/>
        <end position="280"/>
    </location>
</feature>
<dbReference type="AlphaFoldDB" id="A0A7G9RCG3"/>
<dbReference type="Proteomes" id="UP000515947">
    <property type="component" value="Chromosome"/>
</dbReference>
<dbReference type="EMBL" id="CP060713">
    <property type="protein sequence ID" value="QNN53288.1"/>
    <property type="molecule type" value="Genomic_DNA"/>
</dbReference>
<evidence type="ECO:0000313" key="2">
    <source>
        <dbReference type="EMBL" id="QNN53288.1"/>
    </source>
</evidence>
<feature type="signal peptide" evidence="1">
    <location>
        <begin position="1"/>
        <end position="21"/>
    </location>
</feature>
<evidence type="ECO:0000256" key="1">
    <source>
        <dbReference type="SAM" id="SignalP"/>
    </source>
</evidence>
<dbReference type="RefSeq" id="WP_187579130.1">
    <property type="nucleotide sequence ID" value="NZ_CP060713.1"/>
</dbReference>
<accession>A0A7G9RCG3</accession>
<proteinExistence type="predicted"/>
<organism evidence="2 3">
    <name type="scientific">Nocardioides mesophilus</name>
    <dbReference type="NCBI Taxonomy" id="433659"/>
    <lineage>
        <taxon>Bacteria</taxon>
        <taxon>Bacillati</taxon>
        <taxon>Actinomycetota</taxon>
        <taxon>Actinomycetes</taxon>
        <taxon>Propionibacteriales</taxon>
        <taxon>Nocardioidaceae</taxon>
        <taxon>Nocardioides</taxon>
    </lineage>
</organism>
<keyword evidence="1" id="KW-0732">Signal</keyword>